<evidence type="ECO:0000256" key="5">
    <source>
        <dbReference type="ARBA" id="ARBA00022771"/>
    </source>
</evidence>
<dbReference type="FunFam" id="3.30.160.60:FF:002343">
    <property type="entry name" value="Zinc finger protein 33A"/>
    <property type="match status" value="1"/>
</dbReference>
<evidence type="ECO:0000256" key="8">
    <source>
        <dbReference type="ARBA" id="ARBA00023125"/>
    </source>
</evidence>
<feature type="domain" description="C2H2-type" evidence="13">
    <location>
        <begin position="284"/>
        <end position="311"/>
    </location>
</feature>
<evidence type="ECO:0000256" key="7">
    <source>
        <dbReference type="ARBA" id="ARBA00023015"/>
    </source>
</evidence>
<keyword evidence="10" id="KW-0539">Nucleus</keyword>
<reference evidence="15" key="1">
    <citation type="submission" date="2013-03" db="EMBL/GenBank/DDBJ databases">
        <title>The Genome Sequence of Anopheles christyi ACHKN1017.</title>
        <authorList>
            <consortium name="The Broad Institute Genomics Platform"/>
            <person name="Neafsey D.E."/>
            <person name="Besansky N."/>
            <person name="Walker B."/>
            <person name="Young S.K."/>
            <person name="Zeng Q."/>
            <person name="Gargeya S."/>
            <person name="Fitzgerald M."/>
            <person name="Haas B."/>
            <person name="Abouelleil A."/>
            <person name="Allen A.W."/>
            <person name="Alvarado L."/>
            <person name="Arachchi H.M."/>
            <person name="Berlin A.M."/>
            <person name="Chapman S.B."/>
            <person name="Gainer-Dewar J."/>
            <person name="Goldberg J."/>
            <person name="Griggs A."/>
            <person name="Gujja S."/>
            <person name="Hansen M."/>
            <person name="Howarth C."/>
            <person name="Imamovic A."/>
            <person name="Ireland A."/>
            <person name="Larimer J."/>
            <person name="McCowan C."/>
            <person name="Murphy C."/>
            <person name="Pearson M."/>
            <person name="Poon T.W."/>
            <person name="Priest M."/>
            <person name="Roberts A."/>
            <person name="Saif S."/>
            <person name="Shea T."/>
            <person name="Sisk P."/>
            <person name="Sykes S."/>
            <person name="Wortman J."/>
            <person name="Nusbaum C."/>
            <person name="Birren B."/>
        </authorList>
    </citation>
    <scope>NUCLEOTIDE SEQUENCE [LARGE SCALE GENOMIC DNA]</scope>
    <source>
        <strain evidence="15">ACHKN1017</strain>
    </source>
</reference>
<dbReference type="Proteomes" id="UP000075881">
    <property type="component" value="Unassembled WGS sequence"/>
</dbReference>
<dbReference type="Gene3D" id="3.30.160.60">
    <property type="entry name" value="Classic Zinc Finger"/>
    <property type="match status" value="6"/>
</dbReference>
<dbReference type="GO" id="GO:0000785">
    <property type="term" value="C:chromatin"/>
    <property type="evidence" value="ECO:0007669"/>
    <property type="project" value="TreeGrafter"/>
</dbReference>
<feature type="domain" description="C2H2-type" evidence="13">
    <location>
        <begin position="396"/>
        <end position="419"/>
    </location>
</feature>
<dbReference type="GO" id="GO:0031519">
    <property type="term" value="C:PcG protein complex"/>
    <property type="evidence" value="ECO:0007669"/>
    <property type="project" value="TreeGrafter"/>
</dbReference>
<dbReference type="SUPFAM" id="SSF57667">
    <property type="entry name" value="beta-beta-alpha zinc fingers"/>
    <property type="match status" value="4"/>
</dbReference>
<evidence type="ECO:0000313" key="15">
    <source>
        <dbReference type="Proteomes" id="UP000075881"/>
    </source>
</evidence>
<evidence type="ECO:0000256" key="4">
    <source>
        <dbReference type="ARBA" id="ARBA00022737"/>
    </source>
</evidence>
<sequence>MQTCVSCNVKNNGMIAIYQHPNGLDEMFHSITDIRVQSEDHLCVPCYDDLKVAHRFKQRCIQNIALRLTTQANKTTPPPVSAEQSVNSSTDVSTTYSESVSELTQIQNEIENSLNNEEKANSTVVEPEVTESSQRPKLEISLHNEPIQQDDVEISEELVDPEQDEEDQPLAHLSGEMKENSRNYDASKVETYINAIKEPVDDQTKTSATEEKDQSLPRLPKVHSLMCEYCFKEFELLDDKIEHTAMHQSETKPFKCVHDGCGSAFKDRVGLRAHVRIHATVKRYGCRYCLMRFHTLGNRNAHERTHNGEKPFICPKCGKGFAEGGNLKNHIRFHNGERPYPCSLCGKSYRTHYSRSVHMRSHTNERPYVCDECGKGFYSSGKLTIHRRTHTGERPYQCTSCSARFADTCGLKRHTVKRH</sequence>
<dbReference type="GO" id="GO:0005667">
    <property type="term" value="C:transcription regulator complex"/>
    <property type="evidence" value="ECO:0007669"/>
    <property type="project" value="TreeGrafter"/>
</dbReference>
<dbReference type="PROSITE" id="PS00028">
    <property type="entry name" value="ZINC_FINGER_C2H2_1"/>
    <property type="match status" value="7"/>
</dbReference>
<dbReference type="EnsemblMetazoa" id="ACHR006693-RA">
    <property type="protein sequence ID" value="ACHR006693-PA"/>
    <property type="gene ID" value="ACHR006693"/>
</dbReference>
<keyword evidence="3" id="KW-0479">Metal-binding</keyword>
<dbReference type="FunFam" id="3.30.160.60:FF:000446">
    <property type="entry name" value="Zinc finger protein"/>
    <property type="match status" value="1"/>
</dbReference>
<keyword evidence="4" id="KW-0677">Repeat</keyword>
<dbReference type="PROSITE" id="PS50157">
    <property type="entry name" value="ZINC_FINGER_C2H2_2"/>
    <property type="match status" value="6"/>
</dbReference>
<feature type="domain" description="C2H2-type" evidence="13">
    <location>
        <begin position="340"/>
        <end position="367"/>
    </location>
</feature>
<dbReference type="GO" id="GO:0000978">
    <property type="term" value="F:RNA polymerase II cis-regulatory region sequence-specific DNA binding"/>
    <property type="evidence" value="ECO:0007669"/>
    <property type="project" value="TreeGrafter"/>
</dbReference>
<dbReference type="PANTHER" id="PTHR14003:SF19">
    <property type="entry name" value="YY2 TRANSCRIPTION FACTOR"/>
    <property type="match status" value="1"/>
</dbReference>
<dbReference type="SMART" id="SM00868">
    <property type="entry name" value="zf-AD"/>
    <property type="match status" value="1"/>
</dbReference>
<keyword evidence="8" id="KW-0238">DNA-binding</keyword>
<comment type="similarity">
    <text evidence="2">Belongs to the krueppel C2H2-type zinc-finger protein family.</text>
</comment>
<evidence type="ECO:0000256" key="3">
    <source>
        <dbReference type="ARBA" id="ARBA00022723"/>
    </source>
</evidence>
<dbReference type="SMART" id="SM00355">
    <property type="entry name" value="ZnF_C2H2"/>
    <property type="match status" value="7"/>
</dbReference>
<dbReference type="InterPro" id="IPR013087">
    <property type="entry name" value="Znf_C2H2_type"/>
</dbReference>
<proteinExistence type="inferred from homology"/>
<evidence type="ECO:0000259" key="13">
    <source>
        <dbReference type="PROSITE" id="PS50157"/>
    </source>
</evidence>
<evidence type="ECO:0000256" key="9">
    <source>
        <dbReference type="ARBA" id="ARBA00023163"/>
    </source>
</evidence>
<comment type="subcellular location">
    <subcellularLocation>
        <location evidence="1">Nucleus</location>
    </subcellularLocation>
</comment>
<organism evidence="14 15">
    <name type="scientific">Anopheles christyi</name>
    <dbReference type="NCBI Taxonomy" id="43041"/>
    <lineage>
        <taxon>Eukaryota</taxon>
        <taxon>Metazoa</taxon>
        <taxon>Ecdysozoa</taxon>
        <taxon>Arthropoda</taxon>
        <taxon>Hexapoda</taxon>
        <taxon>Insecta</taxon>
        <taxon>Pterygota</taxon>
        <taxon>Neoptera</taxon>
        <taxon>Endopterygota</taxon>
        <taxon>Diptera</taxon>
        <taxon>Nematocera</taxon>
        <taxon>Culicoidea</taxon>
        <taxon>Culicidae</taxon>
        <taxon>Anophelinae</taxon>
        <taxon>Anopheles</taxon>
    </lineage>
</organism>
<dbReference type="FunFam" id="3.30.160.60:FF:001370">
    <property type="entry name" value="Zinc finger protein"/>
    <property type="match status" value="1"/>
</dbReference>
<dbReference type="GO" id="GO:0008270">
    <property type="term" value="F:zinc ion binding"/>
    <property type="evidence" value="ECO:0007669"/>
    <property type="project" value="UniProtKB-KW"/>
</dbReference>
<evidence type="ECO:0000256" key="1">
    <source>
        <dbReference type="ARBA" id="ARBA00004123"/>
    </source>
</evidence>
<dbReference type="PANTHER" id="PTHR14003">
    <property type="entry name" value="TRANSCRIPTIONAL REPRESSOR PROTEIN YY"/>
    <property type="match status" value="1"/>
</dbReference>
<evidence type="ECO:0000256" key="6">
    <source>
        <dbReference type="ARBA" id="ARBA00022833"/>
    </source>
</evidence>
<keyword evidence="5 11" id="KW-0863">Zinc-finger</keyword>
<feature type="region of interest" description="Disordered" evidence="12">
    <location>
        <begin position="73"/>
        <end position="142"/>
    </location>
</feature>
<feature type="compositionally biased region" description="Polar residues" evidence="12">
    <location>
        <begin position="82"/>
        <end position="115"/>
    </location>
</feature>
<keyword evidence="6" id="KW-0862">Zinc</keyword>
<feature type="domain" description="C2H2-type" evidence="13">
    <location>
        <begin position="254"/>
        <end position="283"/>
    </location>
</feature>
<dbReference type="VEuPathDB" id="VectorBase:ACHR006693"/>
<accession>A0A182K7F8</accession>
<name>A0A182K7F8_9DIPT</name>
<keyword evidence="9" id="KW-0804">Transcription</keyword>
<reference evidence="14" key="2">
    <citation type="submission" date="2020-05" db="UniProtKB">
        <authorList>
            <consortium name="EnsemblMetazoa"/>
        </authorList>
    </citation>
    <scope>IDENTIFICATION</scope>
    <source>
        <strain evidence="14">ACHKN1017</strain>
    </source>
</reference>
<dbReference type="FunFam" id="3.30.160.60:FF:000072">
    <property type="entry name" value="zinc finger protein 143 isoform X1"/>
    <property type="match status" value="1"/>
</dbReference>
<evidence type="ECO:0000256" key="12">
    <source>
        <dbReference type="SAM" id="MobiDB-lite"/>
    </source>
</evidence>
<dbReference type="Pfam" id="PF00096">
    <property type="entry name" value="zf-C2H2"/>
    <property type="match status" value="4"/>
</dbReference>
<feature type="domain" description="C2H2-type" evidence="13">
    <location>
        <begin position="312"/>
        <end position="339"/>
    </location>
</feature>
<dbReference type="STRING" id="43041.A0A182K7F8"/>
<evidence type="ECO:0000256" key="11">
    <source>
        <dbReference type="PROSITE-ProRule" id="PRU00042"/>
    </source>
</evidence>
<keyword evidence="15" id="KW-1185">Reference proteome</keyword>
<protein>
    <recommendedName>
        <fullName evidence="13">C2H2-type domain-containing protein</fullName>
    </recommendedName>
</protein>
<feature type="compositionally biased region" description="Acidic residues" evidence="12">
    <location>
        <begin position="159"/>
        <end position="168"/>
    </location>
</feature>
<evidence type="ECO:0000313" key="14">
    <source>
        <dbReference type="EnsemblMetazoa" id="ACHR006693-PA"/>
    </source>
</evidence>
<dbReference type="InterPro" id="IPR036236">
    <property type="entry name" value="Znf_C2H2_sf"/>
</dbReference>
<feature type="domain" description="C2H2-type" evidence="13">
    <location>
        <begin position="368"/>
        <end position="395"/>
    </location>
</feature>
<dbReference type="InterPro" id="IPR012934">
    <property type="entry name" value="Znf_AD"/>
</dbReference>
<feature type="region of interest" description="Disordered" evidence="12">
    <location>
        <begin position="159"/>
        <end position="181"/>
    </location>
</feature>
<dbReference type="FunFam" id="3.30.160.60:FF:000870">
    <property type="entry name" value="zinc finger protein 197 isoform X1"/>
    <property type="match status" value="1"/>
</dbReference>
<dbReference type="GO" id="GO:0000981">
    <property type="term" value="F:DNA-binding transcription factor activity, RNA polymerase II-specific"/>
    <property type="evidence" value="ECO:0007669"/>
    <property type="project" value="TreeGrafter"/>
</dbReference>
<dbReference type="AlphaFoldDB" id="A0A182K7F8"/>
<keyword evidence="7" id="KW-0805">Transcription regulation</keyword>
<evidence type="ECO:0000256" key="2">
    <source>
        <dbReference type="ARBA" id="ARBA00006991"/>
    </source>
</evidence>
<evidence type="ECO:0000256" key="10">
    <source>
        <dbReference type="ARBA" id="ARBA00023242"/>
    </source>
</evidence>